<dbReference type="PANTHER" id="PTHR35391">
    <property type="entry name" value="C2H2-TYPE DOMAIN-CONTAINING PROTEIN-RELATED"/>
    <property type="match status" value="1"/>
</dbReference>
<keyword evidence="4" id="KW-1185">Reference proteome</keyword>
<feature type="compositionally biased region" description="Basic and acidic residues" evidence="1">
    <location>
        <begin position="1"/>
        <end position="10"/>
    </location>
</feature>
<dbReference type="InterPro" id="IPR013087">
    <property type="entry name" value="Znf_C2H2_type"/>
</dbReference>
<feature type="region of interest" description="Disordered" evidence="1">
    <location>
        <begin position="1"/>
        <end position="24"/>
    </location>
</feature>
<feature type="region of interest" description="Disordered" evidence="1">
    <location>
        <begin position="709"/>
        <end position="737"/>
    </location>
</feature>
<dbReference type="SMART" id="SM00355">
    <property type="entry name" value="ZnF_C2H2"/>
    <property type="match status" value="2"/>
</dbReference>
<organism evidence="3 4">
    <name type="scientific">Colletotrichum chrysophilum</name>
    <dbReference type="NCBI Taxonomy" id="1836956"/>
    <lineage>
        <taxon>Eukaryota</taxon>
        <taxon>Fungi</taxon>
        <taxon>Dikarya</taxon>
        <taxon>Ascomycota</taxon>
        <taxon>Pezizomycotina</taxon>
        <taxon>Sordariomycetes</taxon>
        <taxon>Hypocreomycetidae</taxon>
        <taxon>Glomerellales</taxon>
        <taxon>Glomerellaceae</taxon>
        <taxon>Colletotrichum</taxon>
        <taxon>Colletotrichum gloeosporioides species complex</taxon>
    </lineage>
</organism>
<proteinExistence type="predicted"/>
<protein>
    <submittedName>
        <fullName evidence="3">Protein phosphatase</fullName>
    </submittedName>
</protein>
<accession>A0AAD9ASV6</accession>
<name>A0AAD9ASV6_9PEZI</name>
<dbReference type="EMBL" id="JAQOWY010000047">
    <property type="protein sequence ID" value="KAK1853853.1"/>
    <property type="molecule type" value="Genomic_DNA"/>
</dbReference>
<feature type="compositionally biased region" description="Polar residues" evidence="1">
    <location>
        <begin position="79"/>
        <end position="91"/>
    </location>
</feature>
<feature type="domain" description="C2H2-type" evidence="2">
    <location>
        <begin position="505"/>
        <end position="532"/>
    </location>
</feature>
<dbReference type="PANTHER" id="PTHR35391:SF5">
    <property type="entry name" value="DUF6590 DOMAIN-CONTAINING PROTEIN"/>
    <property type="match status" value="1"/>
</dbReference>
<dbReference type="AlphaFoldDB" id="A0AAD9ASV6"/>
<gene>
    <name evidence="3" type="ORF">CCHR01_03506</name>
</gene>
<evidence type="ECO:0000256" key="1">
    <source>
        <dbReference type="SAM" id="MobiDB-lite"/>
    </source>
</evidence>
<evidence type="ECO:0000313" key="3">
    <source>
        <dbReference type="EMBL" id="KAK1853853.1"/>
    </source>
</evidence>
<feature type="compositionally biased region" description="Basic and acidic residues" evidence="1">
    <location>
        <begin position="721"/>
        <end position="737"/>
    </location>
</feature>
<evidence type="ECO:0000313" key="4">
    <source>
        <dbReference type="Proteomes" id="UP001243330"/>
    </source>
</evidence>
<dbReference type="Proteomes" id="UP001243330">
    <property type="component" value="Unassembled WGS sequence"/>
</dbReference>
<feature type="domain" description="C2H2-type" evidence="2">
    <location>
        <begin position="473"/>
        <end position="500"/>
    </location>
</feature>
<sequence>MSRAYEESKSYRPRKSRSDSSYSQLRPKIIPITARSDYEGSIAAYDAGYAGEDGHYGYSSTIEGDEQYHAYPLRGSIIPGSQTKPLNSSEAPVTRSKIMPPIIESSKHQSRGKRDPTRTSNTQSATALANVCLNVFNTCCSRKSLEANHWIENPQADFNIWMAAMTDVRMAGLSSSFEFGLDVRPRELKLVKDLLVKLGSCLMECATIHGGDLLEESKRNVDSAIRNLTLLAIAIRHTRRKTRRFKLDDNSDSSALADLRKHLEYLILVDTTVFNDSTRQRHETQQLWWQDRSSDSLTPLQQRLIEANLRRRQRFLAAQQDSDQISRQHISSPIHAEETMSSITSVLDKVQSPSMNEKNIASPPAPGISTRPEFQPSLLATSPEASTSFTTGLCIDNESHDAETPQTQRSLIRTATDYPRLVMPRPQIEGDGHDNLHGTTVLKCPCCCETLPHSMLENESLWKDHLAADVNPYTCIAKDCPRPHVLYRSVAQWKAHVRKHHAKTWNCQLCDESDITTYTSPEQLSEHVREKHADSFPEQLLGTVSLWPCSISVGLDVCPLRSVTGQLDSPVLIRHILEHIHDFSLRSLPWADMPIEYEQGSTASGTYELSYLQQSEPADPSAPILPWRMHVWFEMLELPESEQWAQAESALNDLTLRRSVHKGVGNEGYFSRNDYFATDSGHVSLDVKLDESPSLRSYDSDFNFGSEHHEDAAAEMFEGNTKSEDKEDGRQNTKDIV</sequence>
<feature type="region of interest" description="Disordered" evidence="1">
    <location>
        <begin position="79"/>
        <end position="123"/>
    </location>
</feature>
<reference evidence="3" key="1">
    <citation type="submission" date="2023-01" db="EMBL/GenBank/DDBJ databases">
        <title>Colletotrichum chrysophilum M932 genome sequence.</title>
        <authorList>
            <person name="Baroncelli R."/>
        </authorList>
    </citation>
    <scope>NUCLEOTIDE SEQUENCE</scope>
    <source>
        <strain evidence="3">M932</strain>
    </source>
</reference>
<evidence type="ECO:0000259" key="2">
    <source>
        <dbReference type="SMART" id="SM00355"/>
    </source>
</evidence>
<comment type="caution">
    <text evidence="3">The sequence shown here is derived from an EMBL/GenBank/DDBJ whole genome shotgun (WGS) entry which is preliminary data.</text>
</comment>